<dbReference type="AlphaFoldDB" id="A0A655FUZ2"/>
<proteinExistence type="predicted"/>
<dbReference type="Proteomes" id="UP000039217">
    <property type="component" value="Unassembled WGS sequence"/>
</dbReference>
<sequence length="140" mass="13792">MGRGRVSVSVGGVLCCTTRCGAVQAVAGSPSAAAYAEPRMSTRSESPLARVVEGAAIKSASFGPCRGRTHTIGVTDTGRGTVSVRLRLAGSSGARAIEAAQRTPSGPGAQPGLPSSSDPRSQPAIAEPGGGPGTSTVCRS</sequence>
<feature type="region of interest" description="Disordered" evidence="1">
    <location>
        <begin position="97"/>
        <end position="140"/>
    </location>
</feature>
<accession>A0A655FUZ2</accession>
<name>A0A655FUZ2_MYCTX</name>
<dbReference type="EMBL" id="CQQC01001707">
    <property type="protein sequence ID" value="CNW18102.1"/>
    <property type="molecule type" value="Genomic_DNA"/>
</dbReference>
<reference evidence="2 3" key="1">
    <citation type="submission" date="2015-03" db="EMBL/GenBank/DDBJ databases">
        <authorList>
            <consortium name="Pathogen Informatics"/>
        </authorList>
    </citation>
    <scope>NUCLEOTIDE SEQUENCE [LARGE SCALE GENOMIC DNA]</scope>
    <source>
        <strain evidence="2 3">D00501624</strain>
    </source>
</reference>
<evidence type="ECO:0000313" key="3">
    <source>
        <dbReference type="Proteomes" id="UP000039217"/>
    </source>
</evidence>
<gene>
    <name evidence="2" type="ORF">ERS007661_03640</name>
</gene>
<evidence type="ECO:0000313" key="2">
    <source>
        <dbReference type="EMBL" id="CNW18102.1"/>
    </source>
</evidence>
<evidence type="ECO:0000256" key="1">
    <source>
        <dbReference type="SAM" id="MobiDB-lite"/>
    </source>
</evidence>
<organism evidence="2 3">
    <name type="scientific">Mycobacterium tuberculosis</name>
    <dbReference type="NCBI Taxonomy" id="1773"/>
    <lineage>
        <taxon>Bacteria</taxon>
        <taxon>Bacillati</taxon>
        <taxon>Actinomycetota</taxon>
        <taxon>Actinomycetes</taxon>
        <taxon>Mycobacteriales</taxon>
        <taxon>Mycobacteriaceae</taxon>
        <taxon>Mycobacterium</taxon>
        <taxon>Mycobacterium tuberculosis complex</taxon>
    </lineage>
</organism>
<protein>
    <submittedName>
        <fullName evidence="2">Uncharacterized protein</fullName>
    </submittedName>
</protein>